<keyword evidence="1" id="KW-0813">Transport</keyword>
<sequence>MNGRRHRARRVVQVLVLAGGVLMPWLNGVRLDLPGSQVVYAGRAYPLGWPHVLGLIVPFVLLVWGLAYLAYRRGRVFCGWACPYGSLVEAFDALRTALGRGRHRRVAAWMRRGPLHRWALRGGALLVLTVVPLVMAASLAAYLVPPARILQALGRLPVLSDTGQTAIWAWMALVLLGSWAAGFVVRFHFCRMVCIYGMGQAMAASAADPARILRPRFMPGSLDACGTCQACVKACFVDLDPRTPDLRLGFSDGCFNCGECVDHCETVQGHKGASALLTFERPTPPRRRTRPAEPGAWD</sequence>
<organism evidence="10 11">
    <name type="scientific">Mesoterricola sediminis</name>
    <dbReference type="NCBI Taxonomy" id="2927980"/>
    <lineage>
        <taxon>Bacteria</taxon>
        <taxon>Pseudomonadati</taxon>
        <taxon>Acidobacteriota</taxon>
        <taxon>Holophagae</taxon>
        <taxon>Holophagales</taxon>
        <taxon>Holophagaceae</taxon>
        <taxon>Mesoterricola</taxon>
    </lineage>
</organism>
<evidence type="ECO:0000256" key="3">
    <source>
        <dbReference type="ARBA" id="ARBA00022723"/>
    </source>
</evidence>
<dbReference type="Pfam" id="PF12801">
    <property type="entry name" value="Fer4_5"/>
    <property type="match status" value="1"/>
</dbReference>
<feature type="transmembrane region" description="Helical" evidence="7">
    <location>
        <begin position="165"/>
        <end position="185"/>
    </location>
</feature>
<dbReference type="InterPro" id="IPR051684">
    <property type="entry name" value="Electron_Trans/Redox"/>
</dbReference>
<dbReference type="InterPro" id="IPR017900">
    <property type="entry name" value="4Fe4S_Fe_S_CS"/>
</dbReference>
<keyword evidence="2" id="KW-0004">4Fe-4S</keyword>
<feature type="transmembrane region" description="Helical" evidence="7">
    <location>
        <begin position="118"/>
        <end position="145"/>
    </location>
</feature>
<keyword evidence="7" id="KW-0472">Membrane</keyword>
<dbReference type="RefSeq" id="WP_316410069.1">
    <property type="nucleotide sequence ID" value="NZ_AP027081.1"/>
</dbReference>
<feature type="domain" description="4Fe-4S ferredoxin-type" evidence="9">
    <location>
        <begin position="224"/>
        <end position="280"/>
    </location>
</feature>
<dbReference type="KEGG" id="msea:METESE_19840"/>
<dbReference type="InterPro" id="IPR017896">
    <property type="entry name" value="4Fe4S_Fe-S-bd"/>
</dbReference>
<keyword evidence="5" id="KW-0408">Iron</keyword>
<keyword evidence="4" id="KW-0249">Electron transport</keyword>
<protein>
    <recommendedName>
        <fullName evidence="8 9">4Fe-4S ferredoxin-type domain-containing protein</fullName>
    </recommendedName>
</protein>
<evidence type="ECO:0000256" key="5">
    <source>
        <dbReference type="ARBA" id="ARBA00023004"/>
    </source>
</evidence>
<evidence type="ECO:0000256" key="6">
    <source>
        <dbReference type="ARBA" id="ARBA00023014"/>
    </source>
</evidence>
<dbReference type="EMBL" id="AP027081">
    <property type="protein sequence ID" value="BDU77026.1"/>
    <property type="molecule type" value="Genomic_DNA"/>
</dbReference>
<keyword evidence="3" id="KW-0479">Metal-binding</keyword>
<proteinExistence type="predicted"/>
<dbReference type="GO" id="GO:0046872">
    <property type="term" value="F:metal ion binding"/>
    <property type="evidence" value="ECO:0007669"/>
    <property type="project" value="UniProtKB-KW"/>
</dbReference>
<evidence type="ECO:0000259" key="9">
    <source>
        <dbReference type="Pfam" id="PF13746"/>
    </source>
</evidence>
<accession>A0AA48H3Y6</accession>
<name>A0AA48H3Y6_9BACT</name>
<evidence type="ECO:0000256" key="2">
    <source>
        <dbReference type="ARBA" id="ARBA00022485"/>
    </source>
</evidence>
<dbReference type="PANTHER" id="PTHR30176">
    <property type="entry name" value="FERREDOXIN-TYPE PROTEIN NAPH"/>
    <property type="match status" value="1"/>
</dbReference>
<reference evidence="10" key="1">
    <citation type="journal article" date="2023" name="Int. J. Syst. Evol. Microbiol.">
        <title>Mesoterricola silvestris gen. nov., sp. nov., Mesoterricola sediminis sp. nov., Geothrix oryzae sp. nov., Geothrix edaphica sp. nov., Geothrix rubra sp. nov., and Geothrix limicola sp. nov., six novel members of Acidobacteriota isolated from soils.</title>
        <authorList>
            <person name="Itoh H."/>
            <person name="Sugisawa Y."/>
            <person name="Mise K."/>
            <person name="Xu Z."/>
            <person name="Kuniyasu M."/>
            <person name="Ushijima N."/>
            <person name="Kawano K."/>
            <person name="Kobayashi E."/>
            <person name="Shiratori Y."/>
            <person name="Masuda Y."/>
            <person name="Senoo K."/>
        </authorList>
    </citation>
    <scope>NUCLEOTIDE SEQUENCE</scope>
    <source>
        <strain evidence="10">W786</strain>
    </source>
</reference>
<dbReference type="GO" id="GO:0051539">
    <property type="term" value="F:4 iron, 4 sulfur cluster binding"/>
    <property type="evidence" value="ECO:0007669"/>
    <property type="project" value="UniProtKB-KW"/>
</dbReference>
<keyword evidence="7" id="KW-1133">Transmembrane helix</keyword>
<feature type="transmembrane region" description="Helical" evidence="7">
    <location>
        <begin position="12"/>
        <end position="29"/>
    </location>
</feature>
<evidence type="ECO:0000313" key="11">
    <source>
        <dbReference type="Proteomes" id="UP001228113"/>
    </source>
</evidence>
<evidence type="ECO:0000259" key="8">
    <source>
        <dbReference type="Pfam" id="PF12801"/>
    </source>
</evidence>
<keyword evidence="7" id="KW-0812">Transmembrane</keyword>
<evidence type="ECO:0000256" key="4">
    <source>
        <dbReference type="ARBA" id="ARBA00022982"/>
    </source>
</evidence>
<dbReference type="GO" id="GO:0005886">
    <property type="term" value="C:plasma membrane"/>
    <property type="evidence" value="ECO:0007669"/>
    <property type="project" value="TreeGrafter"/>
</dbReference>
<evidence type="ECO:0000313" key="10">
    <source>
        <dbReference type="EMBL" id="BDU77026.1"/>
    </source>
</evidence>
<dbReference type="SUPFAM" id="SSF54862">
    <property type="entry name" value="4Fe-4S ferredoxins"/>
    <property type="match status" value="1"/>
</dbReference>
<dbReference type="AlphaFoldDB" id="A0AA48H3Y6"/>
<dbReference type="Proteomes" id="UP001228113">
    <property type="component" value="Chromosome"/>
</dbReference>
<dbReference type="Pfam" id="PF13746">
    <property type="entry name" value="Fer4_18"/>
    <property type="match status" value="1"/>
</dbReference>
<evidence type="ECO:0000256" key="1">
    <source>
        <dbReference type="ARBA" id="ARBA00022448"/>
    </source>
</evidence>
<dbReference type="PROSITE" id="PS00198">
    <property type="entry name" value="4FE4S_FER_1"/>
    <property type="match status" value="1"/>
</dbReference>
<evidence type="ECO:0000256" key="7">
    <source>
        <dbReference type="SAM" id="Phobius"/>
    </source>
</evidence>
<feature type="transmembrane region" description="Helical" evidence="7">
    <location>
        <begin position="49"/>
        <end position="71"/>
    </location>
</feature>
<gene>
    <name evidence="10" type="ORF">METESE_19840</name>
</gene>
<keyword evidence="6" id="KW-0411">Iron-sulfur</keyword>
<keyword evidence="11" id="KW-1185">Reference proteome</keyword>
<feature type="domain" description="4Fe-4S ferredoxin-type" evidence="8">
    <location>
        <begin position="59"/>
        <end position="99"/>
    </location>
</feature>
<dbReference type="PANTHER" id="PTHR30176:SF3">
    <property type="entry name" value="FERREDOXIN-TYPE PROTEIN NAPH"/>
    <property type="match status" value="1"/>
</dbReference>